<accession>A0A6J4UV04</accession>
<name>A0A6J4UV04_9BACT</name>
<dbReference type="EMBL" id="CADCWJ010000357">
    <property type="protein sequence ID" value="CAA9561265.1"/>
    <property type="molecule type" value="Genomic_DNA"/>
</dbReference>
<organism evidence="1">
    <name type="scientific">uncultured Thermomicrobiales bacterium</name>
    <dbReference type="NCBI Taxonomy" id="1645740"/>
    <lineage>
        <taxon>Bacteria</taxon>
        <taxon>Pseudomonadati</taxon>
        <taxon>Thermomicrobiota</taxon>
        <taxon>Thermomicrobia</taxon>
        <taxon>Thermomicrobiales</taxon>
        <taxon>environmental samples</taxon>
    </lineage>
</organism>
<gene>
    <name evidence="1" type="ORF">AVDCRST_MAG87-1598</name>
</gene>
<sequence length="207" mass="23396">MDDMPKGRESGPIERVFKTNIPRRDKFLSRLFGLFSEEVVRTWCAYDASPYSDLGRPTLRDPSSGTWSTLDFTFQRGEGNSRKVFAGELKCELEYNSYKYLRLADPGQLAHHTGQAFQLLRRFAADPQCLNLTIAGKAHRADGAILVWGAITDQGRDAVMEATGLTDVLSVEAMIADLNKWKPEGWARLINDRRQWSNALFDYLDGT</sequence>
<reference evidence="1" key="1">
    <citation type="submission" date="2020-02" db="EMBL/GenBank/DDBJ databases">
        <authorList>
            <person name="Meier V. D."/>
        </authorList>
    </citation>
    <scope>NUCLEOTIDE SEQUENCE</scope>
    <source>
        <strain evidence="1">AVDCRST_MAG87</strain>
    </source>
</reference>
<proteinExistence type="predicted"/>
<protein>
    <submittedName>
        <fullName evidence="1">Uncharacterized protein</fullName>
    </submittedName>
</protein>
<evidence type="ECO:0000313" key="1">
    <source>
        <dbReference type="EMBL" id="CAA9561265.1"/>
    </source>
</evidence>
<dbReference type="AlphaFoldDB" id="A0A6J4UV04"/>